<dbReference type="GO" id="GO:0003713">
    <property type="term" value="F:transcription coactivator activity"/>
    <property type="evidence" value="ECO:0007669"/>
    <property type="project" value="TreeGrafter"/>
</dbReference>
<keyword evidence="1" id="KW-0805">Transcription regulation</keyword>
<accession>A0A6P8NFI1</accession>
<protein>
    <submittedName>
        <fullName evidence="6">Uncharacterized protein C11orf53 homolog isoform X2</fullName>
    </submittedName>
</protein>
<dbReference type="PROSITE" id="PS52003">
    <property type="entry name" value="OCA"/>
    <property type="match status" value="1"/>
</dbReference>
<dbReference type="GO" id="GO:0070974">
    <property type="term" value="F:POU domain binding"/>
    <property type="evidence" value="ECO:0007669"/>
    <property type="project" value="InterPro"/>
</dbReference>
<proteinExistence type="predicted"/>
<organism evidence="5 6">
    <name type="scientific">Geotrypetes seraphini</name>
    <name type="common">Gaboon caecilian</name>
    <name type="synonym">Caecilia seraphini</name>
    <dbReference type="NCBI Taxonomy" id="260995"/>
    <lineage>
        <taxon>Eukaryota</taxon>
        <taxon>Metazoa</taxon>
        <taxon>Chordata</taxon>
        <taxon>Craniata</taxon>
        <taxon>Vertebrata</taxon>
        <taxon>Euteleostomi</taxon>
        <taxon>Amphibia</taxon>
        <taxon>Gymnophiona</taxon>
        <taxon>Geotrypetes</taxon>
    </lineage>
</organism>
<dbReference type="Proteomes" id="UP000515159">
    <property type="component" value="Chromosome 13"/>
</dbReference>
<keyword evidence="5" id="KW-1185">Reference proteome</keyword>
<evidence type="ECO:0000256" key="2">
    <source>
        <dbReference type="ARBA" id="ARBA00023159"/>
    </source>
</evidence>
<evidence type="ECO:0000313" key="5">
    <source>
        <dbReference type="Proteomes" id="UP000515159"/>
    </source>
</evidence>
<dbReference type="PANTHER" id="PTHR28376:SF1">
    <property type="entry name" value="POU DOMAIN CLASS 2-ASSOCIATING FACTOR 2"/>
    <property type="match status" value="1"/>
</dbReference>
<keyword evidence="3" id="KW-0804">Transcription</keyword>
<dbReference type="CTD" id="341032"/>
<dbReference type="GO" id="GO:0043565">
    <property type="term" value="F:sequence-specific DNA binding"/>
    <property type="evidence" value="ECO:0007669"/>
    <property type="project" value="TreeGrafter"/>
</dbReference>
<sequence>MCLVPTDFNKRIYQGVRVKHTVKDLLAEKRSRQTTGSRFNGSVSPVQAPFGQISGSPPMLSCYYGMRRSFLSDSDFQNAKQYSSDVYASALSAKPLACEASSAQGYPPMLDPCFTEPFGEYRATPLTTSSTGSLFSATTLPPLLPHFSGDPAHFLLRDSWDQSGPDGINQSETLCPDALQTAPSSMANCLVHHEPSNASQYRAPPRYSAVPGTPSYSLHAFDDAHYTSSCPTSSSYSFSSFMTVANELPSKMAHLPSDETSEASALQDSTSWAKEDANVIWGSYEFRRNY</sequence>
<gene>
    <name evidence="6" type="primary">C13H11orf53</name>
</gene>
<dbReference type="InterPro" id="IPR047571">
    <property type="entry name" value="OCA"/>
</dbReference>
<name>A0A6P8NFI1_GEOSA</name>
<dbReference type="InterPro" id="IPR037655">
    <property type="entry name" value="POU2AF2"/>
</dbReference>
<feature type="domain" description="OCA" evidence="4">
    <location>
        <begin position="10"/>
        <end position="32"/>
    </location>
</feature>
<dbReference type="PANTHER" id="PTHR28376">
    <property type="entry name" value="RGD1562914"/>
    <property type="match status" value="1"/>
</dbReference>
<dbReference type="AlphaFoldDB" id="A0A6P8NFI1"/>
<evidence type="ECO:0000256" key="1">
    <source>
        <dbReference type="ARBA" id="ARBA00023015"/>
    </source>
</evidence>
<evidence type="ECO:0000313" key="6">
    <source>
        <dbReference type="RefSeq" id="XP_033774617.1"/>
    </source>
</evidence>
<keyword evidence="2" id="KW-0010">Activator</keyword>
<dbReference type="InParanoid" id="A0A6P8NFI1"/>
<evidence type="ECO:0000259" key="4">
    <source>
        <dbReference type="PROSITE" id="PS52003"/>
    </source>
</evidence>
<dbReference type="RefSeq" id="XP_033774617.1">
    <property type="nucleotide sequence ID" value="XM_033918726.1"/>
</dbReference>
<dbReference type="Pfam" id="PF17721">
    <property type="entry name" value="POU2AF2"/>
    <property type="match status" value="1"/>
</dbReference>
<dbReference type="GeneID" id="117347600"/>
<dbReference type="FunCoup" id="A0A6P8NFI1">
    <property type="interactions" value="25"/>
</dbReference>
<evidence type="ECO:0000256" key="3">
    <source>
        <dbReference type="ARBA" id="ARBA00023163"/>
    </source>
</evidence>
<reference evidence="6" key="1">
    <citation type="submission" date="2025-08" db="UniProtKB">
        <authorList>
            <consortium name="RefSeq"/>
        </authorList>
    </citation>
    <scope>IDENTIFICATION</scope>
</reference>
<dbReference type="GO" id="GO:0005634">
    <property type="term" value="C:nucleus"/>
    <property type="evidence" value="ECO:0007669"/>
    <property type="project" value="TreeGrafter"/>
</dbReference>